<dbReference type="Proteomes" id="UP000193409">
    <property type="component" value="Unassembled WGS sequence"/>
</dbReference>
<evidence type="ECO:0000313" key="5">
    <source>
        <dbReference type="EMBL" id="SLN31468.1"/>
    </source>
</evidence>
<sequence length="216" mass="23409">MHSSEARVPMTPRMGLFEILYITECARCFTGLDLVPAETTLPGALPIDAKTAAFLGGAPKPGGVVSLTFRAEDADLPLITRNASLWETLEPGFSEQLAERLGTDTMAGRLKQALSEALPGGATTNDAMARRLNISKRSLQRRLTEEGTSFQALLGETRFELSERYLKDSALSVPEISFLLGFRDASSFLRAFQGWTGLTPGDYRAAKAPEAGMQVH</sequence>
<dbReference type="SMART" id="SM00342">
    <property type="entry name" value="HTH_ARAC"/>
    <property type="match status" value="1"/>
</dbReference>
<keyword evidence="6" id="KW-1185">Reference proteome</keyword>
<dbReference type="AlphaFoldDB" id="A0A1Y5S2W6"/>
<dbReference type="InterPro" id="IPR018060">
    <property type="entry name" value="HTH_AraC"/>
</dbReference>
<dbReference type="GO" id="GO:0003700">
    <property type="term" value="F:DNA-binding transcription factor activity"/>
    <property type="evidence" value="ECO:0007669"/>
    <property type="project" value="InterPro"/>
</dbReference>
<dbReference type="GO" id="GO:0000976">
    <property type="term" value="F:transcription cis-regulatory region binding"/>
    <property type="evidence" value="ECO:0007669"/>
    <property type="project" value="TreeGrafter"/>
</dbReference>
<dbReference type="PANTHER" id="PTHR47894">
    <property type="entry name" value="HTH-TYPE TRANSCRIPTIONAL REGULATOR GADX"/>
    <property type="match status" value="1"/>
</dbReference>
<dbReference type="PRINTS" id="PR00032">
    <property type="entry name" value="HTHARAC"/>
</dbReference>
<keyword evidence="3" id="KW-0804">Transcription</keyword>
<dbReference type="PANTHER" id="PTHR47894:SF1">
    <property type="entry name" value="HTH-TYPE TRANSCRIPTIONAL REGULATOR VQSM"/>
    <property type="match status" value="1"/>
</dbReference>
<keyword evidence="1" id="KW-0805">Transcription regulation</keyword>
<feature type="domain" description="HTH araC/xylS-type" evidence="4">
    <location>
        <begin position="108"/>
        <end position="206"/>
    </location>
</feature>
<accession>A0A1Y5S2W6</accession>
<keyword evidence="2" id="KW-0238">DNA-binding</keyword>
<dbReference type="GO" id="GO:0005829">
    <property type="term" value="C:cytosol"/>
    <property type="evidence" value="ECO:0007669"/>
    <property type="project" value="TreeGrafter"/>
</dbReference>
<reference evidence="5 6" key="1">
    <citation type="submission" date="2017-03" db="EMBL/GenBank/DDBJ databases">
        <authorList>
            <person name="Afonso C.L."/>
            <person name="Miller P.J."/>
            <person name="Scott M.A."/>
            <person name="Spackman E."/>
            <person name="Goraichik I."/>
            <person name="Dimitrov K.M."/>
            <person name="Suarez D.L."/>
            <person name="Swayne D.E."/>
        </authorList>
    </citation>
    <scope>NUCLEOTIDE SEQUENCE [LARGE SCALE GENOMIC DNA]</scope>
    <source>
        <strain evidence="5 6">CECT 7680</strain>
    </source>
</reference>
<evidence type="ECO:0000259" key="4">
    <source>
        <dbReference type="PROSITE" id="PS01124"/>
    </source>
</evidence>
<dbReference type="PROSITE" id="PS01124">
    <property type="entry name" value="HTH_ARAC_FAMILY_2"/>
    <property type="match status" value="1"/>
</dbReference>
<dbReference type="RefSeq" id="WP_085868059.1">
    <property type="nucleotide sequence ID" value="NZ_FWFQ01000008.1"/>
</dbReference>
<dbReference type="InterPro" id="IPR020449">
    <property type="entry name" value="Tscrpt_reg_AraC-type_HTH"/>
</dbReference>
<protein>
    <submittedName>
        <fullName evidence="5">HTH-type transcriptional regulator VirS</fullName>
    </submittedName>
</protein>
<organism evidence="5 6">
    <name type="scientific">Pseudoruegeria aquimaris</name>
    <dbReference type="NCBI Taxonomy" id="393663"/>
    <lineage>
        <taxon>Bacteria</taxon>
        <taxon>Pseudomonadati</taxon>
        <taxon>Pseudomonadota</taxon>
        <taxon>Alphaproteobacteria</taxon>
        <taxon>Rhodobacterales</taxon>
        <taxon>Roseobacteraceae</taxon>
        <taxon>Pseudoruegeria</taxon>
    </lineage>
</organism>
<name>A0A1Y5S2W6_9RHOB</name>
<dbReference type="SUPFAM" id="SSF46689">
    <property type="entry name" value="Homeodomain-like"/>
    <property type="match status" value="1"/>
</dbReference>
<evidence type="ECO:0000256" key="2">
    <source>
        <dbReference type="ARBA" id="ARBA00023125"/>
    </source>
</evidence>
<gene>
    <name evidence="5" type="primary">virS_1</name>
    <name evidence="5" type="ORF">PSA7680_01519</name>
</gene>
<evidence type="ECO:0000256" key="3">
    <source>
        <dbReference type="ARBA" id="ARBA00023163"/>
    </source>
</evidence>
<dbReference type="OrthoDB" id="9805730at2"/>
<dbReference type="InterPro" id="IPR009057">
    <property type="entry name" value="Homeodomain-like_sf"/>
</dbReference>
<evidence type="ECO:0000256" key="1">
    <source>
        <dbReference type="ARBA" id="ARBA00023015"/>
    </source>
</evidence>
<dbReference type="Pfam" id="PF12833">
    <property type="entry name" value="HTH_18"/>
    <property type="match status" value="1"/>
</dbReference>
<evidence type="ECO:0000313" key="6">
    <source>
        <dbReference type="Proteomes" id="UP000193409"/>
    </source>
</evidence>
<dbReference type="Gene3D" id="1.10.10.60">
    <property type="entry name" value="Homeodomain-like"/>
    <property type="match status" value="1"/>
</dbReference>
<dbReference type="EMBL" id="FWFQ01000008">
    <property type="protein sequence ID" value="SLN31468.1"/>
    <property type="molecule type" value="Genomic_DNA"/>
</dbReference>
<proteinExistence type="predicted"/>